<sequence length="167" mass="18801">MKSTIGIAVLLTVLEFACCQRIKKLKACLDKQSLRIDCNYERKTKNALTYEFRLSKDNTEGVVVAGNWNTASSIYKSRTNHTADDNLVCLYLHGFTTADEGIYICKLKITNDYGPQAKNITVIKGEGILRGHWVPSRCFQLWAILPQGLLRTAFLRGCENNPQNSPK</sequence>
<dbReference type="GO" id="GO:0007229">
    <property type="term" value="P:integrin-mediated signaling pathway"/>
    <property type="evidence" value="ECO:0000318"/>
    <property type="project" value="GO_Central"/>
</dbReference>
<dbReference type="PANTHER" id="PTHR19226">
    <property type="entry name" value="THY-1 MEMBRANE GLYCOPROTEIN"/>
    <property type="match status" value="1"/>
</dbReference>
<name>A0A803U0C1_ANOCA</name>
<keyword evidence="3 9" id="KW-0732">Signal</keyword>
<reference evidence="10" key="3">
    <citation type="submission" date="2025-09" db="UniProtKB">
        <authorList>
            <consortium name="Ensembl"/>
        </authorList>
    </citation>
    <scope>IDENTIFICATION</scope>
</reference>
<keyword evidence="2" id="KW-1003">Cell membrane</keyword>
<evidence type="ECO:0000313" key="10">
    <source>
        <dbReference type="Ensembl" id="ENSACAP00000040911.1"/>
    </source>
</evidence>
<evidence type="ECO:0000256" key="1">
    <source>
        <dbReference type="ARBA" id="ARBA00004236"/>
    </source>
</evidence>
<keyword evidence="8" id="KW-0393">Immunoglobulin domain</keyword>
<evidence type="ECO:0000256" key="3">
    <source>
        <dbReference type="ARBA" id="ARBA00022729"/>
    </source>
</evidence>
<dbReference type="PANTHER" id="PTHR19226:SF2">
    <property type="entry name" value="THY-1 MEMBRANE GLYCOPROTEIN"/>
    <property type="match status" value="1"/>
</dbReference>
<dbReference type="AlphaFoldDB" id="A0A803U0C1"/>
<reference evidence="10" key="2">
    <citation type="submission" date="2025-08" db="UniProtKB">
        <authorList>
            <consortium name="Ensembl"/>
        </authorList>
    </citation>
    <scope>IDENTIFICATION</scope>
</reference>
<dbReference type="Proteomes" id="UP000001646">
    <property type="component" value="Unplaced"/>
</dbReference>
<feature type="signal peptide" evidence="9">
    <location>
        <begin position="1"/>
        <end position="19"/>
    </location>
</feature>
<dbReference type="InterPro" id="IPR036179">
    <property type="entry name" value="Ig-like_dom_sf"/>
</dbReference>
<proteinExistence type="predicted"/>
<keyword evidence="4" id="KW-0472">Membrane</keyword>
<keyword evidence="11" id="KW-1185">Reference proteome</keyword>
<evidence type="ECO:0000256" key="2">
    <source>
        <dbReference type="ARBA" id="ARBA00022475"/>
    </source>
</evidence>
<evidence type="ECO:0000256" key="9">
    <source>
        <dbReference type="SAM" id="SignalP"/>
    </source>
</evidence>
<protein>
    <recommendedName>
        <fullName evidence="12">Immunoglobulin V-set domain-containing protein</fullName>
    </recommendedName>
</protein>
<dbReference type="GO" id="GO:0007155">
    <property type="term" value="P:cell adhesion"/>
    <property type="evidence" value="ECO:0007669"/>
    <property type="project" value="InterPro"/>
</dbReference>
<dbReference type="GO" id="GO:0030425">
    <property type="term" value="C:dendrite"/>
    <property type="evidence" value="ECO:0000318"/>
    <property type="project" value="GO_Central"/>
</dbReference>
<dbReference type="Ensembl" id="ENSACAT00000048897.1">
    <property type="protein sequence ID" value="ENSACAP00000040911.1"/>
    <property type="gene ID" value="ENSACAG00000035010.1"/>
</dbReference>
<dbReference type="InterPro" id="IPR013783">
    <property type="entry name" value="Ig-like_fold"/>
</dbReference>
<dbReference type="FunCoup" id="A0A803U0C1">
    <property type="interactions" value="243"/>
</dbReference>
<evidence type="ECO:0000313" key="11">
    <source>
        <dbReference type="Proteomes" id="UP000001646"/>
    </source>
</evidence>
<evidence type="ECO:0000256" key="5">
    <source>
        <dbReference type="ARBA" id="ARBA00023157"/>
    </source>
</evidence>
<keyword evidence="7" id="KW-0449">Lipoprotein</keyword>
<dbReference type="GO" id="GO:0005178">
    <property type="term" value="F:integrin binding"/>
    <property type="evidence" value="ECO:0007669"/>
    <property type="project" value="InterPro"/>
</dbReference>
<dbReference type="GO" id="GO:0009897">
    <property type="term" value="C:external side of plasma membrane"/>
    <property type="evidence" value="ECO:0000318"/>
    <property type="project" value="GO_Central"/>
</dbReference>
<evidence type="ECO:0000256" key="8">
    <source>
        <dbReference type="ARBA" id="ARBA00023319"/>
    </source>
</evidence>
<dbReference type="GO" id="GO:0005096">
    <property type="term" value="F:GTPase activator activity"/>
    <property type="evidence" value="ECO:0000318"/>
    <property type="project" value="GO_Central"/>
</dbReference>
<evidence type="ECO:0008006" key="12">
    <source>
        <dbReference type="Google" id="ProtNLM"/>
    </source>
</evidence>
<dbReference type="GeneTree" id="ENSGT00390000012352"/>
<dbReference type="GO" id="GO:0051894">
    <property type="term" value="P:positive regulation of focal adhesion assembly"/>
    <property type="evidence" value="ECO:0000318"/>
    <property type="project" value="GO_Central"/>
</dbReference>
<evidence type="ECO:0000256" key="7">
    <source>
        <dbReference type="ARBA" id="ARBA00023288"/>
    </source>
</evidence>
<keyword evidence="5" id="KW-1015">Disulfide bond</keyword>
<accession>A0A803U0C1</accession>
<feature type="chain" id="PRO_5032355101" description="Immunoglobulin V-set domain-containing protein" evidence="9">
    <location>
        <begin position="20"/>
        <end position="167"/>
    </location>
</feature>
<comment type="subcellular location">
    <subcellularLocation>
        <location evidence="1">Cell membrane</location>
    </subcellularLocation>
</comment>
<keyword evidence="6" id="KW-0325">Glycoprotein</keyword>
<organism evidence="10 11">
    <name type="scientific">Anolis carolinensis</name>
    <name type="common">Green anole</name>
    <name type="synonym">American chameleon</name>
    <dbReference type="NCBI Taxonomy" id="28377"/>
    <lineage>
        <taxon>Eukaryota</taxon>
        <taxon>Metazoa</taxon>
        <taxon>Chordata</taxon>
        <taxon>Craniata</taxon>
        <taxon>Vertebrata</taxon>
        <taxon>Euteleostomi</taxon>
        <taxon>Lepidosauria</taxon>
        <taxon>Squamata</taxon>
        <taxon>Bifurcata</taxon>
        <taxon>Unidentata</taxon>
        <taxon>Episquamata</taxon>
        <taxon>Toxicofera</taxon>
        <taxon>Iguania</taxon>
        <taxon>Dactyloidae</taxon>
        <taxon>Anolis</taxon>
    </lineage>
</organism>
<dbReference type="GO" id="GO:0030334">
    <property type="term" value="P:regulation of cell migration"/>
    <property type="evidence" value="ECO:0007669"/>
    <property type="project" value="InterPro"/>
</dbReference>
<evidence type="ECO:0000256" key="6">
    <source>
        <dbReference type="ARBA" id="ARBA00023180"/>
    </source>
</evidence>
<dbReference type="SUPFAM" id="SSF48726">
    <property type="entry name" value="Immunoglobulin"/>
    <property type="match status" value="1"/>
</dbReference>
<dbReference type="GO" id="GO:0045121">
    <property type="term" value="C:membrane raft"/>
    <property type="evidence" value="ECO:0000318"/>
    <property type="project" value="GO_Central"/>
</dbReference>
<dbReference type="InterPro" id="IPR033292">
    <property type="entry name" value="THY1"/>
</dbReference>
<dbReference type="InParanoid" id="A0A803U0C1"/>
<dbReference type="Gene3D" id="2.60.40.10">
    <property type="entry name" value="Immunoglobulins"/>
    <property type="match status" value="1"/>
</dbReference>
<reference evidence="10" key="1">
    <citation type="submission" date="2009-12" db="EMBL/GenBank/DDBJ databases">
        <title>The Genome Sequence of Anolis carolinensis (Green Anole Lizard).</title>
        <authorList>
            <consortium name="The Genome Sequencing Platform"/>
            <person name="Di Palma F."/>
            <person name="Alfoldi J."/>
            <person name="Heiman D."/>
            <person name="Young S."/>
            <person name="Grabherr M."/>
            <person name="Johnson J."/>
            <person name="Lander E.S."/>
            <person name="Lindblad-Toh K."/>
        </authorList>
    </citation>
    <scope>NUCLEOTIDE SEQUENCE [LARGE SCALE GENOMIC DNA]</scope>
    <source>
        <strain evidence="10">JBL SC #1</strain>
    </source>
</reference>
<evidence type="ECO:0000256" key="4">
    <source>
        <dbReference type="ARBA" id="ARBA00023136"/>
    </source>
</evidence>